<feature type="compositionally biased region" description="Polar residues" evidence="2">
    <location>
        <begin position="53"/>
        <end position="68"/>
    </location>
</feature>
<dbReference type="SUPFAM" id="SSF103647">
    <property type="entry name" value="TSP type-3 repeat"/>
    <property type="match status" value="1"/>
</dbReference>
<protein>
    <submittedName>
        <fullName evidence="4">Uncharacterized protein</fullName>
    </submittedName>
</protein>
<organism evidence="4">
    <name type="scientific">marine metagenome</name>
    <dbReference type="NCBI Taxonomy" id="408172"/>
    <lineage>
        <taxon>unclassified sequences</taxon>
        <taxon>metagenomes</taxon>
        <taxon>ecological metagenomes</taxon>
    </lineage>
</organism>
<dbReference type="AlphaFoldDB" id="A0A383BLD8"/>
<dbReference type="Pfam" id="PF02412">
    <property type="entry name" value="TSP_3"/>
    <property type="match status" value="1"/>
</dbReference>
<keyword evidence="3" id="KW-0472">Membrane</keyword>
<gene>
    <name evidence="4" type="ORF">METZ01_LOCUS473870</name>
</gene>
<keyword evidence="3" id="KW-1133">Transmembrane helix</keyword>
<feature type="non-terminal residue" evidence="4">
    <location>
        <position position="1"/>
    </location>
</feature>
<dbReference type="GO" id="GO:0007155">
    <property type="term" value="P:cell adhesion"/>
    <property type="evidence" value="ECO:0007669"/>
    <property type="project" value="InterPro"/>
</dbReference>
<dbReference type="InterPro" id="IPR028974">
    <property type="entry name" value="TSP_type-3_rpt"/>
</dbReference>
<proteinExistence type="predicted"/>
<accession>A0A383BLD8</accession>
<keyword evidence="1" id="KW-0732">Signal</keyword>
<keyword evidence="3" id="KW-0812">Transmembrane</keyword>
<evidence type="ECO:0000313" key="4">
    <source>
        <dbReference type="EMBL" id="SVE21016.1"/>
    </source>
</evidence>
<feature type="region of interest" description="Disordered" evidence="2">
    <location>
        <begin position="25"/>
        <end position="95"/>
    </location>
</feature>
<feature type="non-terminal residue" evidence="4">
    <location>
        <position position="245"/>
    </location>
</feature>
<evidence type="ECO:0000256" key="3">
    <source>
        <dbReference type="SAM" id="Phobius"/>
    </source>
</evidence>
<reference evidence="4" key="1">
    <citation type="submission" date="2018-05" db="EMBL/GenBank/DDBJ databases">
        <authorList>
            <person name="Lanie J.A."/>
            <person name="Ng W.-L."/>
            <person name="Kazmierczak K.M."/>
            <person name="Andrzejewski T.M."/>
            <person name="Davidsen T.M."/>
            <person name="Wayne K.J."/>
            <person name="Tettelin H."/>
            <person name="Glass J.I."/>
            <person name="Rusch D."/>
            <person name="Podicherti R."/>
            <person name="Tsui H.-C.T."/>
            <person name="Winkler M.E."/>
        </authorList>
    </citation>
    <scope>NUCLEOTIDE SEQUENCE</scope>
</reference>
<evidence type="ECO:0000256" key="1">
    <source>
        <dbReference type="ARBA" id="ARBA00022729"/>
    </source>
</evidence>
<feature type="compositionally biased region" description="Basic and acidic residues" evidence="2">
    <location>
        <begin position="39"/>
        <end position="48"/>
    </location>
</feature>
<dbReference type="EMBL" id="UINC01201605">
    <property type="protein sequence ID" value="SVE21016.1"/>
    <property type="molecule type" value="Genomic_DNA"/>
</dbReference>
<name>A0A383BLD8_9ZZZZ</name>
<feature type="transmembrane region" description="Helical" evidence="3">
    <location>
        <begin position="120"/>
        <end position="140"/>
    </location>
</feature>
<sequence length="245" mass="25968">LDDDNDGVTNDLDQCGNTLSIWNPRTDGCSPEQVDTDGDTVKDDRDTCADTPSGESVNSVGCSLTQIDSDGDGVNDAQDAFPNDPNEVSDSDGDGIGDVADFYPNDAARSAEEQGSYMPYWIALIIVVFLGIAGVALFIMRRSGRDEEDQYAAGGFGIEAQPAQDLYAMAGVTEVVASESPQLLINNQTVVDIAAETPKTPLETIEWTANVTQGVPAHATTNEHGQTLWADEAGVSWCQDPDGSL</sequence>
<evidence type="ECO:0000256" key="2">
    <source>
        <dbReference type="SAM" id="MobiDB-lite"/>
    </source>
</evidence>
<dbReference type="InterPro" id="IPR003367">
    <property type="entry name" value="Thrombospondin_3-like_rpt"/>
</dbReference>
<dbReference type="Gene3D" id="4.10.1080.10">
    <property type="entry name" value="TSP type-3 repeat"/>
    <property type="match status" value="1"/>
</dbReference>
<dbReference type="GO" id="GO:0005509">
    <property type="term" value="F:calcium ion binding"/>
    <property type="evidence" value="ECO:0007669"/>
    <property type="project" value="InterPro"/>
</dbReference>